<dbReference type="RefSeq" id="WP_093255150.1">
    <property type="nucleotide sequence ID" value="NZ_FNQM01000013.1"/>
</dbReference>
<feature type="transmembrane region" description="Helical" evidence="1">
    <location>
        <begin position="110"/>
        <end position="132"/>
    </location>
</feature>
<dbReference type="AlphaFoldDB" id="A0A1H4EEB1"/>
<reference evidence="2 3" key="1">
    <citation type="submission" date="2016-10" db="EMBL/GenBank/DDBJ databases">
        <authorList>
            <person name="de Groot N.N."/>
        </authorList>
    </citation>
    <scope>NUCLEOTIDE SEQUENCE [LARGE SCALE GENOMIC DNA]</scope>
    <source>
        <strain evidence="2 3">DSM 15345</strain>
    </source>
</reference>
<dbReference type="GO" id="GO:0005886">
    <property type="term" value="C:plasma membrane"/>
    <property type="evidence" value="ECO:0007669"/>
    <property type="project" value="TreeGrafter"/>
</dbReference>
<keyword evidence="3" id="KW-1185">Reference proteome</keyword>
<keyword evidence="1" id="KW-0472">Membrane</keyword>
<feature type="transmembrane region" description="Helical" evidence="1">
    <location>
        <begin position="26"/>
        <end position="50"/>
    </location>
</feature>
<proteinExistence type="predicted"/>
<organism evidence="2 3">
    <name type="scientific">Rubrimonas cliftonensis</name>
    <dbReference type="NCBI Taxonomy" id="89524"/>
    <lineage>
        <taxon>Bacteria</taxon>
        <taxon>Pseudomonadati</taxon>
        <taxon>Pseudomonadota</taxon>
        <taxon>Alphaproteobacteria</taxon>
        <taxon>Rhodobacterales</taxon>
        <taxon>Paracoccaceae</taxon>
        <taxon>Rubrimonas</taxon>
    </lineage>
</organism>
<gene>
    <name evidence="2" type="ORF">SAMN05444370_11335</name>
</gene>
<protein>
    <submittedName>
        <fullName evidence="2">Uncharacterized membrane protein YhaH, DUF805 family</fullName>
    </submittedName>
</protein>
<dbReference type="Pfam" id="PF05656">
    <property type="entry name" value="DUF805"/>
    <property type="match status" value="1"/>
</dbReference>
<dbReference type="PANTHER" id="PTHR34980">
    <property type="entry name" value="INNER MEMBRANE PROTEIN-RELATED-RELATED"/>
    <property type="match status" value="1"/>
</dbReference>
<evidence type="ECO:0000313" key="3">
    <source>
        <dbReference type="Proteomes" id="UP000198703"/>
    </source>
</evidence>
<evidence type="ECO:0000313" key="2">
    <source>
        <dbReference type="EMBL" id="SEA82612.1"/>
    </source>
</evidence>
<keyword evidence="1" id="KW-0812">Transmembrane</keyword>
<feature type="transmembrane region" description="Helical" evidence="1">
    <location>
        <begin position="138"/>
        <end position="159"/>
    </location>
</feature>
<sequence length="174" mass="18560">MGVLEAVSTCLRKYATFSGRAARPEYWWFALVVVALNIAATAADLTFFGVEMIEVERTESLADGTTRTMEMTAAQQSASPFALVVSLLTFLPFLAVGWRRLHDTGRSGWWLVAPNGAGLLTVVLSAAGFSVAPALGGALGLVLGLVILVLWILLIYWLASRGDTETNAYGPPPA</sequence>
<evidence type="ECO:0000256" key="1">
    <source>
        <dbReference type="SAM" id="Phobius"/>
    </source>
</evidence>
<dbReference type="InterPro" id="IPR008523">
    <property type="entry name" value="DUF805"/>
</dbReference>
<dbReference type="STRING" id="89524.SAMN05444370_11335"/>
<accession>A0A1H4EEB1</accession>
<dbReference type="EMBL" id="FNQM01000013">
    <property type="protein sequence ID" value="SEA82612.1"/>
    <property type="molecule type" value="Genomic_DNA"/>
</dbReference>
<keyword evidence="1" id="KW-1133">Transmembrane helix</keyword>
<dbReference type="OrthoDB" id="9812349at2"/>
<name>A0A1H4EEB1_9RHOB</name>
<dbReference type="Proteomes" id="UP000198703">
    <property type="component" value="Unassembled WGS sequence"/>
</dbReference>
<dbReference type="PANTHER" id="PTHR34980:SF2">
    <property type="entry name" value="INNER MEMBRANE PROTEIN YHAH-RELATED"/>
    <property type="match status" value="1"/>
</dbReference>
<feature type="transmembrane region" description="Helical" evidence="1">
    <location>
        <begin position="78"/>
        <end position="98"/>
    </location>
</feature>